<evidence type="ECO:0000313" key="2">
    <source>
        <dbReference type="EMBL" id="NYE73031.1"/>
    </source>
</evidence>
<dbReference type="EMBL" id="JACCBU010000001">
    <property type="protein sequence ID" value="NYE73031.1"/>
    <property type="molecule type" value="Genomic_DNA"/>
</dbReference>
<dbReference type="RefSeq" id="WP_179754240.1">
    <property type="nucleotide sequence ID" value="NZ_JACCBU010000001.1"/>
</dbReference>
<dbReference type="AlphaFoldDB" id="A0A7Y9I9W6"/>
<evidence type="ECO:0000313" key="3">
    <source>
        <dbReference type="Proteomes" id="UP000569914"/>
    </source>
</evidence>
<evidence type="ECO:0008006" key="4">
    <source>
        <dbReference type="Google" id="ProtNLM"/>
    </source>
</evidence>
<reference evidence="2 3" key="1">
    <citation type="submission" date="2020-07" db="EMBL/GenBank/DDBJ databases">
        <title>Sequencing the genomes of 1000 actinobacteria strains.</title>
        <authorList>
            <person name="Klenk H.-P."/>
        </authorList>
    </citation>
    <scope>NUCLEOTIDE SEQUENCE [LARGE SCALE GENOMIC DNA]</scope>
    <source>
        <strain evidence="2 3">DSM 22083</strain>
    </source>
</reference>
<dbReference type="InterPro" id="IPR011050">
    <property type="entry name" value="Pectin_lyase_fold/virulence"/>
</dbReference>
<keyword evidence="3" id="KW-1185">Reference proteome</keyword>
<dbReference type="Proteomes" id="UP000569914">
    <property type="component" value="Unassembled WGS sequence"/>
</dbReference>
<feature type="compositionally biased region" description="Low complexity" evidence="1">
    <location>
        <begin position="50"/>
        <end position="65"/>
    </location>
</feature>
<dbReference type="SUPFAM" id="SSF51126">
    <property type="entry name" value="Pectin lyase-like"/>
    <property type="match status" value="1"/>
</dbReference>
<gene>
    <name evidence="2" type="ORF">BKA15_004360</name>
</gene>
<evidence type="ECO:0000256" key="1">
    <source>
        <dbReference type="SAM" id="MobiDB-lite"/>
    </source>
</evidence>
<sequence>MIEKGPARRRLAVAGIVAALLASAGIGYGVGRLQSAMSSAFETPSPADRSPAPTATPTQPTEPSTGAGGPPDGLPNEDTTGVPAGTKLTAYTGPETITENGTVIDGKTVDGALIIRAANVTVRNSIINGSITTDEDSTGFSFTIVDSEVRIGNNEGTGIGAVNFTVLRVEVTGGNRSMNCWKNCDIRDSYVHGQFRDETGVAHESGIRMGAGGKIIGNTIICDAPDVPPDAGCSASLTGYGDFAAVRDMEIRGNLIGATTGGFCAYGGSSGGKPFSDGARDIRFIDNIFERGPGGKCGFWGAITDFDSNAPGNIWEGNRWDDGTPLPPDN</sequence>
<proteinExistence type="predicted"/>
<accession>A0A7Y9I9W6</accession>
<feature type="region of interest" description="Disordered" evidence="1">
    <location>
        <begin position="39"/>
        <end position="102"/>
    </location>
</feature>
<protein>
    <recommendedName>
        <fullName evidence="4">Right handed beta helix region</fullName>
    </recommendedName>
</protein>
<comment type="caution">
    <text evidence="2">The sequence shown here is derived from an EMBL/GenBank/DDBJ whole genome shotgun (WGS) entry which is preliminary data.</text>
</comment>
<name>A0A7Y9I9W6_9ACTN</name>
<organism evidence="2 3">
    <name type="scientific">Microlunatus parietis</name>
    <dbReference type="NCBI Taxonomy" id="682979"/>
    <lineage>
        <taxon>Bacteria</taxon>
        <taxon>Bacillati</taxon>
        <taxon>Actinomycetota</taxon>
        <taxon>Actinomycetes</taxon>
        <taxon>Propionibacteriales</taxon>
        <taxon>Propionibacteriaceae</taxon>
        <taxon>Microlunatus</taxon>
    </lineage>
</organism>